<name>A0ABQ3NCP5_9BACI</name>
<evidence type="ECO:0000256" key="1">
    <source>
        <dbReference type="SAM" id="Phobius"/>
    </source>
</evidence>
<keyword evidence="3" id="KW-1185">Reference proteome</keyword>
<reference evidence="2 3" key="1">
    <citation type="journal article" date="2022" name="Int. J. Syst. Evol. Microbiol.">
        <title>Neobacillus kokaensis sp. nov., isolated from soil.</title>
        <authorList>
            <person name="Yuki K."/>
            <person name="Matsubara H."/>
            <person name="Yamaguchi S."/>
        </authorList>
    </citation>
    <scope>NUCLEOTIDE SEQUENCE [LARGE SCALE GENOMIC DNA]</scope>
    <source>
        <strain evidence="2 3">LOB 377</strain>
    </source>
</reference>
<gene>
    <name evidence="2" type="ORF">AM1BK_51960</name>
</gene>
<accession>A0ABQ3NCP5</accession>
<keyword evidence="1" id="KW-1133">Transmembrane helix</keyword>
<keyword evidence="1" id="KW-0472">Membrane</keyword>
<dbReference type="RefSeq" id="WP_191277296.1">
    <property type="nucleotide sequence ID" value="NZ_BNDS01000055.1"/>
</dbReference>
<keyword evidence="1" id="KW-0812">Transmembrane</keyword>
<evidence type="ECO:0000313" key="2">
    <source>
        <dbReference type="EMBL" id="GHI01654.1"/>
    </source>
</evidence>
<protein>
    <submittedName>
        <fullName evidence="2">Uncharacterized protein</fullName>
    </submittedName>
</protein>
<evidence type="ECO:0000313" key="3">
    <source>
        <dbReference type="Proteomes" id="UP000637074"/>
    </source>
</evidence>
<sequence>MEWVKVFGLIGTICFIGGLVQLLRFRRKVKNTDKNQELTDELSEKWIKQLHWVSIWGILGIVFLL</sequence>
<dbReference type="EMBL" id="BNDS01000055">
    <property type="protein sequence ID" value="GHI01654.1"/>
    <property type="molecule type" value="Genomic_DNA"/>
</dbReference>
<proteinExistence type="predicted"/>
<organism evidence="2 3">
    <name type="scientific">Neobacillus kokaensis</name>
    <dbReference type="NCBI Taxonomy" id="2759023"/>
    <lineage>
        <taxon>Bacteria</taxon>
        <taxon>Bacillati</taxon>
        <taxon>Bacillota</taxon>
        <taxon>Bacilli</taxon>
        <taxon>Bacillales</taxon>
        <taxon>Bacillaceae</taxon>
        <taxon>Neobacillus</taxon>
    </lineage>
</organism>
<comment type="caution">
    <text evidence="2">The sequence shown here is derived from an EMBL/GenBank/DDBJ whole genome shotgun (WGS) entry which is preliminary data.</text>
</comment>
<dbReference type="Proteomes" id="UP000637074">
    <property type="component" value="Unassembled WGS sequence"/>
</dbReference>
<feature type="transmembrane region" description="Helical" evidence="1">
    <location>
        <begin position="6"/>
        <end position="25"/>
    </location>
</feature>